<evidence type="ECO:0000259" key="1">
    <source>
        <dbReference type="Pfam" id="PF00188"/>
    </source>
</evidence>
<protein>
    <submittedName>
        <fullName evidence="2">CAP domain-containing protein</fullName>
    </submittedName>
</protein>
<evidence type="ECO:0000313" key="2">
    <source>
        <dbReference type="EMBL" id="MFC3182928.1"/>
    </source>
</evidence>
<dbReference type="SUPFAM" id="SSF55797">
    <property type="entry name" value="PR-1-like"/>
    <property type="match status" value="1"/>
</dbReference>
<keyword evidence="3" id="KW-1185">Reference proteome</keyword>
<proteinExistence type="predicted"/>
<dbReference type="PANTHER" id="PTHR31157:SF1">
    <property type="entry name" value="SCP DOMAIN-CONTAINING PROTEIN"/>
    <property type="match status" value="1"/>
</dbReference>
<dbReference type="InterPro" id="IPR014044">
    <property type="entry name" value="CAP_dom"/>
</dbReference>
<dbReference type="CDD" id="cd05379">
    <property type="entry name" value="CAP_bacterial"/>
    <property type="match status" value="1"/>
</dbReference>
<gene>
    <name evidence="2" type="ORF">ACFOGH_18155</name>
</gene>
<dbReference type="RefSeq" id="WP_380074585.1">
    <property type="nucleotide sequence ID" value="NZ_JBHRTO010000002.1"/>
</dbReference>
<dbReference type="Proteomes" id="UP001595547">
    <property type="component" value="Unassembled WGS sequence"/>
</dbReference>
<dbReference type="Pfam" id="PF00188">
    <property type="entry name" value="CAP"/>
    <property type="match status" value="1"/>
</dbReference>
<accession>A0ABV7J524</accession>
<dbReference type="EMBL" id="JBHRTO010000002">
    <property type="protein sequence ID" value="MFC3182928.1"/>
    <property type="molecule type" value="Genomic_DNA"/>
</dbReference>
<reference evidence="3" key="1">
    <citation type="journal article" date="2019" name="Int. J. Syst. Evol. Microbiol.">
        <title>The Global Catalogue of Microorganisms (GCM) 10K type strain sequencing project: providing services to taxonomists for standard genome sequencing and annotation.</title>
        <authorList>
            <consortium name="The Broad Institute Genomics Platform"/>
            <consortium name="The Broad Institute Genome Sequencing Center for Infectious Disease"/>
            <person name="Wu L."/>
            <person name="Ma J."/>
        </authorList>
    </citation>
    <scope>NUCLEOTIDE SEQUENCE [LARGE SCALE GENOMIC DNA]</scope>
    <source>
        <strain evidence="3">KCTC 52039</strain>
    </source>
</reference>
<feature type="domain" description="SCP" evidence="1">
    <location>
        <begin position="18"/>
        <end position="142"/>
    </location>
</feature>
<sequence length="147" mass="15493">MAMIASPALAGGVEDQVLAAVNKARAGAGCSALTVNAKLVKAAKGHAKAMAEQNFFSHSSKNGAKFSSRIKAQGYSYSKVAENIGAGQSSAAGIMESWMGSKGHRKNILDCALRETGIAMVYQPDDKPLKGQSYAMKYYWVEVFAAP</sequence>
<comment type="caution">
    <text evidence="2">The sequence shown here is derived from an EMBL/GenBank/DDBJ whole genome shotgun (WGS) entry which is preliminary data.</text>
</comment>
<dbReference type="InterPro" id="IPR035940">
    <property type="entry name" value="CAP_sf"/>
</dbReference>
<evidence type="ECO:0000313" key="3">
    <source>
        <dbReference type="Proteomes" id="UP001595547"/>
    </source>
</evidence>
<organism evidence="2 3">
    <name type="scientific">Cypionkella sinensis</name>
    <dbReference type="NCBI Taxonomy" id="1756043"/>
    <lineage>
        <taxon>Bacteria</taxon>
        <taxon>Pseudomonadati</taxon>
        <taxon>Pseudomonadota</taxon>
        <taxon>Alphaproteobacteria</taxon>
        <taxon>Rhodobacterales</taxon>
        <taxon>Paracoccaceae</taxon>
        <taxon>Cypionkella</taxon>
    </lineage>
</organism>
<dbReference type="PANTHER" id="PTHR31157">
    <property type="entry name" value="SCP DOMAIN-CONTAINING PROTEIN"/>
    <property type="match status" value="1"/>
</dbReference>
<dbReference type="Gene3D" id="3.40.33.10">
    <property type="entry name" value="CAP"/>
    <property type="match status" value="1"/>
</dbReference>
<name>A0ABV7J524_9RHOB</name>